<accession>A0A167YME8</accession>
<protein>
    <submittedName>
        <fullName evidence="2">Peroxisomal membrane protein</fullName>
    </submittedName>
</protein>
<organism evidence="2">
    <name type="scientific">Penicillium chrysogenum</name>
    <name type="common">Penicillium notatum</name>
    <dbReference type="NCBI Taxonomy" id="5076"/>
    <lineage>
        <taxon>Eukaryota</taxon>
        <taxon>Fungi</taxon>
        <taxon>Dikarya</taxon>
        <taxon>Ascomycota</taxon>
        <taxon>Pezizomycotina</taxon>
        <taxon>Eurotiomycetes</taxon>
        <taxon>Eurotiomycetidae</taxon>
        <taxon>Eurotiales</taxon>
        <taxon>Aspergillaceae</taxon>
        <taxon>Penicillium</taxon>
        <taxon>Penicillium chrysogenum species complex</taxon>
    </lineage>
</organism>
<dbReference type="InterPro" id="IPR000073">
    <property type="entry name" value="AB_hydrolase_1"/>
</dbReference>
<feature type="domain" description="AB hydrolase-1" evidence="1">
    <location>
        <begin position="118"/>
        <end position="375"/>
    </location>
</feature>
<evidence type="ECO:0000313" key="2">
    <source>
        <dbReference type="EMBL" id="KZN94302.1"/>
    </source>
</evidence>
<dbReference type="GO" id="GO:0017000">
    <property type="term" value="P:antibiotic biosynthetic process"/>
    <property type="evidence" value="ECO:0007669"/>
    <property type="project" value="UniProtKB-ARBA"/>
</dbReference>
<dbReference type="AlphaFoldDB" id="A0A167YME8"/>
<reference evidence="2" key="1">
    <citation type="journal article" date="2014" name="Genome Announc.">
        <title>Complete sequencing and chromosome-scale genome assembly of the industrial progenitor strain P2niaD18 from the penicillin producer Penicillium chrysogenum.</title>
        <authorList>
            <person name="Specht T."/>
            <person name="Dahlmann T.A."/>
            <person name="Zadra I."/>
            <person name="Kurnsteiner H."/>
            <person name="Kuck U."/>
        </authorList>
    </citation>
    <scope>NUCLEOTIDE SEQUENCE [LARGE SCALE GENOMIC DNA]</scope>
    <source>
        <strain evidence="2">P2niaD18</strain>
    </source>
</reference>
<dbReference type="SUPFAM" id="SSF53474">
    <property type="entry name" value="alpha/beta-Hydrolases"/>
    <property type="match status" value="1"/>
</dbReference>
<evidence type="ECO:0000259" key="1">
    <source>
        <dbReference type="Pfam" id="PF12697"/>
    </source>
</evidence>
<sequence length="397" mass="43445">MARQVFGLGEGPVTHPAITPPSLPSLYRITADAFPRRNPGGCCNSVDKITIIFRHPITTPPSQAVMDEVIMSSPLLKKSLVVPATYPRAPATVQSPGVQLSIAVNEYRPSKVGSGATLLLTHGTSFCKEMWEPLIEFWFRVDSPLRHQAVFAIDAVNHGDSAVLNRGLLGTSMYWPDHSRDILGVLEHLGITGPLIGIGHSFGGGTLAHASILSPKTFDATILVEPILFQMKEQTTKIAKLVLNRRDTWKNLDDACTAISNSKGFADWSLNQRRRYATFATHDVLINSQTVRALKTSKEQESRETQATYLAGPHPQIVDLLSKSREPHYYIMGGKSLVLNEDCRAVTQTLSRIHGDMAVVQDGGHLLPMAHPAELGSVLEGFIAKILLRISHTQSNL</sequence>
<dbReference type="Proteomes" id="UP000076449">
    <property type="component" value="Chromosome I"/>
</dbReference>
<dbReference type="PANTHER" id="PTHR43194:SF2">
    <property type="entry name" value="PEROXISOMAL MEMBRANE PROTEIN LPX1"/>
    <property type="match status" value="1"/>
</dbReference>
<name>A0A167YME8_PENCH</name>
<dbReference type="PANTHER" id="PTHR43194">
    <property type="entry name" value="HYDROLASE ALPHA/BETA FOLD FAMILY"/>
    <property type="match status" value="1"/>
</dbReference>
<dbReference type="InterPro" id="IPR029058">
    <property type="entry name" value="AB_hydrolase_fold"/>
</dbReference>
<dbReference type="InterPro" id="IPR050228">
    <property type="entry name" value="Carboxylesterase_BioH"/>
</dbReference>
<dbReference type="EMBL" id="CM002798">
    <property type="protein sequence ID" value="KZN94302.1"/>
    <property type="molecule type" value="Genomic_DNA"/>
</dbReference>
<proteinExistence type="predicted"/>
<dbReference type="Pfam" id="PF12697">
    <property type="entry name" value="Abhydrolase_6"/>
    <property type="match status" value="1"/>
</dbReference>
<gene>
    <name evidence="2" type="ORF">EN45_044980</name>
</gene>
<dbReference type="Gene3D" id="3.40.50.1820">
    <property type="entry name" value="alpha/beta hydrolase"/>
    <property type="match status" value="1"/>
</dbReference>
<dbReference type="GO" id="GO:0072330">
    <property type="term" value="P:monocarboxylic acid biosynthetic process"/>
    <property type="evidence" value="ECO:0007669"/>
    <property type="project" value="UniProtKB-ARBA"/>
</dbReference>